<feature type="signal peptide" evidence="1">
    <location>
        <begin position="1"/>
        <end position="22"/>
    </location>
</feature>
<evidence type="ECO:0000313" key="2">
    <source>
        <dbReference type="Proteomes" id="UP000038045"/>
    </source>
</evidence>
<dbReference type="WBParaSite" id="PTRK_0001763700.1">
    <property type="protein sequence ID" value="PTRK_0001763700.1"/>
    <property type="gene ID" value="PTRK_0001763700"/>
</dbReference>
<keyword evidence="1" id="KW-0732">Signal</keyword>
<sequence length="214" mass="24203">MLLFLLFFNFIFLSDITSPCGSFNCEPYSNNVAIAYEVEPSPPLSFYQYTDRYPGQQKRGSILKSYLESIATEAVNNLINRTDPAYRNFFTLTSSLNSDKSTLLRAQIVAGDCKDASGNNVNGPVAEKDTYFVQDGKLIRRVEQKVCQNGVVQSEKNLDVVIPLVYEFRATIRTGQTLCQTHWNQLVTELKTLLENTNSTVAGEIWHFKNFSKN</sequence>
<keyword evidence="2" id="KW-1185">Reference proteome</keyword>
<evidence type="ECO:0000313" key="3">
    <source>
        <dbReference type="WBParaSite" id="PTRK_0001763700.1"/>
    </source>
</evidence>
<feature type="chain" id="PRO_5005892839" evidence="1">
    <location>
        <begin position="23"/>
        <end position="214"/>
    </location>
</feature>
<organism evidence="2 3">
    <name type="scientific">Parastrongyloides trichosuri</name>
    <name type="common">Possum-specific nematode worm</name>
    <dbReference type="NCBI Taxonomy" id="131310"/>
    <lineage>
        <taxon>Eukaryota</taxon>
        <taxon>Metazoa</taxon>
        <taxon>Ecdysozoa</taxon>
        <taxon>Nematoda</taxon>
        <taxon>Chromadorea</taxon>
        <taxon>Rhabditida</taxon>
        <taxon>Tylenchina</taxon>
        <taxon>Panagrolaimomorpha</taxon>
        <taxon>Strongyloidoidea</taxon>
        <taxon>Strongyloididae</taxon>
        <taxon>Parastrongyloides</taxon>
    </lineage>
</organism>
<dbReference type="Proteomes" id="UP000038045">
    <property type="component" value="Unplaced"/>
</dbReference>
<dbReference type="AlphaFoldDB" id="A0A0N5A6L3"/>
<accession>A0A0N5A6L3</accession>
<proteinExistence type="predicted"/>
<evidence type="ECO:0000256" key="1">
    <source>
        <dbReference type="SAM" id="SignalP"/>
    </source>
</evidence>
<protein>
    <submittedName>
        <fullName evidence="3">Uncharacterized protein</fullName>
    </submittedName>
</protein>
<name>A0A0N5A6L3_PARTI</name>
<reference evidence="3" key="1">
    <citation type="submission" date="2017-02" db="UniProtKB">
        <authorList>
            <consortium name="WormBaseParasite"/>
        </authorList>
    </citation>
    <scope>IDENTIFICATION</scope>
</reference>